<keyword evidence="2" id="KW-1185">Reference proteome</keyword>
<name>A0A8J5C889_CHIOP</name>
<accession>A0A8J5C889</accession>
<dbReference type="PANTHER" id="PTHR33198">
    <property type="entry name" value="ANK_REP_REGION DOMAIN-CONTAINING PROTEIN-RELATED"/>
    <property type="match status" value="1"/>
</dbReference>
<dbReference type="PANTHER" id="PTHR33198:SF19">
    <property type="entry name" value="CCHC-TYPE DOMAIN-CONTAINING PROTEIN"/>
    <property type="match status" value="1"/>
</dbReference>
<evidence type="ECO:0000313" key="1">
    <source>
        <dbReference type="EMBL" id="KAG0717678.1"/>
    </source>
</evidence>
<proteinExistence type="predicted"/>
<dbReference type="OrthoDB" id="6369978at2759"/>
<dbReference type="Proteomes" id="UP000770661">
    <property type="component" value="Unassembled WGS sequence"/>
</dbReference>
<comment type="caution">
    <text evidence="1">The sequence shown here is derived from an EMBL/GenBank/DDBJ whole genome shotgun (WGS) entry which is preliminary data.</text>
</comment>
<evidence type="ECO:0008006" key="3">
    <source>
        <dbReference type="Google" id="ProtNLM"/>
    </source>
</evidence>
<organism evidence="1 2">
    <name type="scientific">Chionoecetes opilio</name>
    <name type="common">Atlantic snow crab</name>
    <name type="synonym">Cancer opilio</name>
    <dbReference type="NCBI Taxonomy" id="41210"/>
    <lineage>
        <taxon>Eukaryota</taxon>
        <taxon>Metazoa</taxon>
        <taxon>Ecdysozoa</taxon>
        <taxon>Arthropoda</taxon>
        <taxon>Crustacea</taxon>
        <taxon>Multicrustacea</taxon>
        <taxon>Malacostraca</taxon>
        <taxon>Eumalacostraca</taxon>
        <taxon>Eucarida</taxon>
        <taxon>Decapoda</taxon>
        <taxon>Pleocyemata</taxon>
        <taxon>Brachyura</taxon>
        <taxon>Eubrachyura</taxon>
        <taxon>Majoidea</taxon>
        <taxon>Majidae</taxon>
        <taxon>Chionoecetes</taxon>
    </lineage>
</organism>
<protein>
    <recommendedName>
        <fullName evidence="3">Retrotransposon gag domain-containing protein</fullName>
    </recommendedName>
</protein>
<sequence>MMLSTVYCGFGQFRLQMSSSSGRLASGGKASFDIHERNATELWKDWRSRWECYAAATELNKKPGEVQVYSILLTVIGAETHKLFQTFQLTEDKKKDVKDVLDAFEEYSRPLKNTTFERYRFNLRGQRPGESFEQYVTALRQIALRCDYENITPDQILRDRIMFGITDDTVRDRLLREKDITAINLKIAKDQSAETSIQMFRR</sequence>
<reference evidence="1" key="1">
    <citation type="submission" date="2020-07" db="EMBL/GenBank/DDBJ databases">
        <title>The High-quality genome of the commercially important snow crab, Chionoecetes opilio.</title>
        <authorList>
            <person name="Jeong J.-H."/>
            <person name="Ryu S."/>
        </authorList>
    </citation>
    <scope>NUCLEOTIDE SEQUENCE</scope>
    <source>
        <strain evidence="1">MADBK_172401_WGS</strain>
        <tissue evidence="1">Digestive gland</tissue>
    </source>
</reference>
<evidence type="ECO:0000313" key="2">
    <source>
        <dbReference type="Proteomes" id="UP000770661"/>
    </source>
</evidence>
<gene>
    <name evidence="1" type="ORF">GWK47_053916</name>
</gene>
<dbReference type="EMBL" id="JACEEZ010017236">
    <property type="protein sequence ID" value="KAG0717678.1"/>
    <property type="molecule type" value="Genomic_DNA"/>
</dbReference>
<dbReference type="AlphaFoldDB" id="A0A8J5C889"/>